<dbReference type="EMBL" id="CP002530">
    <property type="protein sequence ID" value="ADY34852.1"/>
    <property type="molecule type" value="Genomic_DNA"/>
</dbReference>
<organism evidence="1 2">
    <name type="scientific">Phocaeicola salanitronis (strain DSM 18170 / JCM 13657 / CCUG 60908 / BL78)</name>
    <name type="common">Bacteroides salanitronis</name>
    <dbReference type="NCBI Taxonomy" id="667015"/>
    <lineage>
        <taxon>Bacteria</taxon>
        <taxon>Pseudomonadati</taxon>
        <taxon>Bacteroidota</taxon>
        <taxon>Bacteroidia</taxon>
        <taxon>Bacteroidales</taxon>
        <taxon>Bacteroidaceae</taxon>
        <taxon>Phocaeicola</taxon>
    </lineage>
</organism>
<sequence>MAYIKAFYYFCRHKFREKMKQVRQVLAALFFAALFLPSCNNGKTYAEYREDELNAIDSWIASHDYDIISEREFYAQDTMTTDNQFVLFEESGVYMNIVEKGKGESVLPDGSYSILSRYYEIAMQDRGDMFSLGDTLTGNMKLYNYPLYIVDSSWSLPMYMLHPEEYKVTISGDSYSAAFSASYIMYAVYETTSVPSGWLLPLKYIKPSRTSSSTDVARVRLIVPHAEGTYDASQAVYPCYYEITYNLGK</sequence>
<dbReference type="GO" id="GO:0003755">
    <property type="term" value="F:peptidyl-prolyl cis-trans isomerase activity"/>
    <property type="evidence" value="ECO:0007669"/>
    <property type="project" value="InterPro"/>
</dbReference>
<dbReference type="InterPro" id="IPR046357">
    <property type="entry name" value="PPIase_dom_sf"/>
</dbReference>
<dbReference type="Gene3D" id="3.10.50.40">
    <property type="match status" value="1"/>
</dbReference>
<dbReference type="Pfam" id="PF16109">
    <property type="entry name" value="DUF4827"/>
    <property type="match status" value="1"/>
</dbReference>
<protein>
    <recommendedName>
        <fullName evidence="3">DUF4827 domain-containing protein</fullName>
    </recommendedName>
</protein>
<evidence type="ECO:0000313" key="1">
    <source>
        <dbReference type="EMBL" id="ADY34852.1"/>
    </source>
</evidence>
<dbReference type="AlphaFoldDB" id="F0R679"/>
<accession>F0R679</accession>
<dbReference type="InterPro" id="IPR032252">
    <property type="entry name" value="DUF4827"/>
</dbReference>
<dbReference type="Proteomes" id="UP000007486">
    <property type="component" value="Chromosome"/>
</dbReference>
<dbReference type="KEGG" id="bsa:Bacsa_0241"/>
<name>F0R679_PHOSB</name>
<reference evidence="1 2" key="1">
    <citation type="journal article" date="2011" name="Stand. Genomic Sci.">
        <title>Complete genome sequence of Bacteroides salanitronis type strain (BL78).</title>
        <authorList>
            <person name="Gronow S."/>
            <person name="Held B."/>
            <person name="Lucas S."/>
            <person name="Lapidus A."/>
            <person name="Del Rio T.G."/>
            <person name="Nolan M."/>
            <person name="Tice H."/>
            <person name="Deshpande S."/>
            <person name="Cheng J.F."/>
            <person name="Pitluck S."/>
            <person name="Liolios K."/>
            <person name="Pagani I."/>
            <person name="Ivanova N."/>
            <person name="Mavromatis K."/>
            <person name="Pati A."/>
            <person name="Tapia R."/>
            <person name="Han C."/>
            <person name="Goodwin L."/>
            <person name="Chen A."/>
            <person name="Palaniappan K."/>
            <person name="Land M."/>
            <person name="Hauser L."/>
            <person name="Chang Y.J."/>
            <person name="Jeffries C.D."/>
            <person name="Brambilla E.M."/>
            <person name="Rohde M."/>
            <person name="Goker M."/>
            <person name="Detter J.C."/>
            <person name="Woyke T."/>
            <person name="Bristow J."/>
            <person name="Markowitz V."/>
            <person name="Hugenholtz P."/>
            <person name="Kyrpides N.C."/>
            <person name="Klenk H.P."/>
            <person name="Eisen J.A."/>
        </authorList>
    </citation>
    <scope>NUCLEOTIDE SEQUENCE [LARGE SCALE GENOMIC DNA]</scope>
    <source>
        <strain evidence="1 2">DSM 18170</strain>
    </source>
</reference>
<gene>
    <name evidence="1" type="ordered locus">Bacsa_0241</name>
</gene>
<dbReference type="eggNOG" id="ENOG5032PII">
    <property type="taxonomic scope" value="Bacteria"/>
</dbReference>
<dbReference type="STRING" id="667015.Bacsa_0241"/>
<dbReference type="HOGENOM" id="CLU_114525_0_0_10"/>
<evidence type="ECO:0000313" key="2">
    <source>
        <dbReference type="Proteomes" id="UP000007486"/>
    </source>
</evidence>
<keyword evidence="2" id="KW-1185">Reference proteome</keyword>
<proteinExistence type="predicted"/>
<evidence type="ECO:0008006" key="3">
    <source>
        <dbReference type="Google" id="ProtNLM"/>
    </source>
</evidence>